<evidence type="ECO:0000256" key="4">
    <source>
        <dbReference type="RuleBase" id="RU003426"/>
    </source>
</evidence>
<feature type="compositionally biased region" description="Basic and acidic residues" evidence="5">
    <location>
        <begin position="832"/>
        <end position="842"/>
    </location>
</feature>
<dbReference type="EMBL" id="BFEA01000101">
    <property type="protein sequence ID" value="GBG68541.1"/>
    <property type="molecule type" value="Genomic_DNA"/>
</dbReference>
<dbReference type="SMART" id="SM00919">
    <property type="entry name" value="Malic_M"/>
    <property type="match status" value="1"/>
</dbReference>
<dbReference type="InterPro" id="IPR036291">
    <property type="entry name" value="NAD(P)-bd_dom_sf"/>
</dbReference>
<dbReference type="OrthoDB" id="3067660at2759"/>
<feature type="region of interest" description="Disordered" evidence="5">
    <location>
        <begin position="740"/>
        <end position="896"/>
    </location>
</feature>
<dbReference type="SUPFAM" id="SSF51735">
    <property type="entry name" value="NAD(P)-binding Rossmann-fold domains"/>
    <property type="match status" value="1"/>
</dbReference>
<dbReference type="GO" id="GO:0006108">
    <property type="term" value="P:malate metabolic process"/>
    <property type="evidence" value="ECO:0007669"/>
    <property type="project" value="TreeGrafter"/>
</dbReference>
<protein>
    <recommendedName>
        <fullName evidence="4">Malic enzyme</fullName>
    </recommendedName>
</protein>
<dbReference type="NCBIfam" id="NF010052">
    <property type="entry name" value="PRK13529.1"/>
    <property type="match status" value="1"/>
</dbReference>
<dbReference type="InterPro" id="IPR046346">
    <property type="entry name" value="Aminoacid_DH-like_N_sf"/>
</dbReference>
<reference evidence="8 9" key="1">
    <citation type="journal article" date="2018" name="Cell">
        <title>The Chara Genome: Secondary Complexity and Implications for Plant Terrestrialization.</title>
        <authorList>
            <person name="Nishiyama T."/>
            <person name="Sakayama H."/>
            <person name="Vries J.D."/>
            <person name="Buschmann H."/>
            <person name="Saint-Marcoux D."/>
            <person name="Ullrich K.K."/>
            <person name="Haas F.B."/>
            <person name="Vanderstraeten L."/>
            <person name="Becker D."/>
            <person name="Lang D."/>
            <person name="Vosolsobe S."/>
            <person name="Rombauts S."/>
            <person name="Wilhelmsson P.K.I."/>
            <person name="Janitza P."/>
            <person name="Kern R."/>
            <person name="Heyl A."/>
            <person name="Rumpler F."/>
            <person name="Villalobos L.I.A.C."/>
            <person name="Clay J.M."/>
            <person name="Skokan R."/>
            <person name="Toyoda A."/>
            <person name="Suzuki Y."/>
            <person name="Kagoshima H."/>
            <person name="Schijlen E."/>
            <person name="Tajeshwar N."/>
            <person name="Catarino B."/>
            <person name="Hetherington A.J."/>
            <person name="Saltykova A."/>
            <person name="Bonnot C."/>
            <person name="Breuninger H."/>
            <person name="Symeonidi A."/>
            <person name="Radhakrishnan G.V."/>
            <person name="Van Nieuwerburgh F."/>
            <person name="Deforce D."/>
            <person name="Chang C."/>
            <person name="Karol K.G."/>
            <person name="Hedrich R."/>
            <person name="Ulvskov P."/>
            <person name="Glockner G."/>
            <person name="Delwiche C.F."/>
            <person name="Petrasek J."/>
            <person name="Van de Peer Y."/>
            <person name="Friml J."/>
            <person name="Beilby M."/>
            <person name="Dolan L."/>
            <person name="Kohara Y."/>
            <person name="Sugano S."/>
            <person name="Fujiyama A."/>
            <person name="Delaux P.-M."/>
            <person name="Quint M."/>
            <person name="TheiBen G."/>
            <person name="Hagemann M."/>
            <person name="Harholt J."/>
            <person name="Dunand C."/>
            <person name="Zachgo S."/>
            <person name="Langdale J."/>
            <person name="Maumus F."/>
            <person name="Straeten D.V.D."/>
            <person name="Gould S.B."/>
            <person name="Rensing S.A."/>
        </authorList>
    </citation>
    <scope>NUCLEOTIDE SEQUENCE [LARGE SCALE GENOMIC DNA]</scope>
    <source>
        <strain evidence="8 9">S276</strain>
    </source>
</reference>
<dbReference type="SUPFAM" id="SSF53223">
    <property type="entry name" value="Aminoacid dehydrogenase-like, N-terminal domain"/>
    <property type="match status" value="1"/>
</dbReference>
<feature type="domain" description="Malic enzyme NAD-binding" evidence="6">
    <location>
        <begin position="237"/>
        <end position="434"/>
    </location>
</feature>
<feature type="domain" description="Malic enzyme N-terminal" evidence="7">
    <location>
        <begin position="47"/>
        <end position="227"/>
    </location>
</feature>
<dbReference type="GO" id="GO:0046872">
    <property type="term" value="F:metal ion binding"/>
    <property type="evidence" value="ECO:0007669"/>
    <property type="project" value="UniProtKB-KW"/>
</dbReference>
<accession>A0A388KES8</accession>
<dbReference type="Proteomes" id="UP000265515">
    <property type="component" value="Unassembled WGS sequence"/>
</dbReference>
<feature type="compositionally biased region" description="Basic and acidic residues" evidence="5">
    <location>
        <begin position="850"/>
        <end position="868"/>
    </location>
</feature>
<dbReference type="SMART" id="SM01274">
    <property type="entry name" value="malic"/>
    <property type="match status" value="1"/>
</dbReference>
<dbReference type="PROSITE" id="PS00331">
    <property type="entry name" value="MALIC_ENZYMES"/>
    <property type="match status" value="1"/>
</dbReference>
<gene>
    <name evidence="8" type="ORF">CBR_g3085</name>
</gene>
<evidence type="ECO:0000256" key="3">
    <source>
        <dbReference type="ARBA" id="ARBA00022723"/>
    </source>
</evidence>
<keyword evidence="3 4" id="KW-0479">Metal-binding</keyword>
<dbReference type="STRING" id="69332.A0A388KES8"/>
<dbReference type="GO" id="GO:0051287">
    <property type="term" value="F:NAD binding"/>
    <property type="evidence" value="ECO:0007669"/>
    <property type="project" value="InterPro"/>
</dbReference>
<evidence type="ECO:0000259" key="6">
    <source>
        <dbReference type="SMART" id="SM00919"/>
    </source>
</evidence>
<comment type="cofactor">
    <cofactor evidence="1">
        <name>Mn(2+)</name>
        <dbReference type="ChEBI" id="CHEBI:29035"/>
    </cofactor>
</comment>
<dbReference type="GO" id="GO:0004473">
    <property type="term" value="F:malate dehydrogenase (decarboxylating) (NADP+) activity"/>
    <property type="evidence" value="ECO:0007669"/>
    <property type="project" value="TreeGrafter"/>
</dbReference>
<dbReference type="InterPro" id="IPR001891">
    <property type="entry name" value="Malic_OxRdtase"/>
</dbReference>
<comment type="similarity">
    <text evidence="2 4">Belongs to the malic enzymes family.</text>
</comment>
<evidence type="ECO:0000313" key="8">
    <source>
        <dbReference type="EMBL" id="GBG68541.1"/>
    </source>
</evidence>
<proteinExistence type="inferred from homology"/>
<organism evidence="8 9">
    <name type="scientific">Chara braunii</name>
    <name type="common">Braun's stonewort</name>
    <dbReference type="NCBI Taxonomy" id="69332"/>
    <lineage>
        <taxon>Eukaryota</taxon>
        <taxon>Viridiplantae</taxon>
        <taxon>Streptophyta</taxon>
        <taxon>Charophyceae</taxon>
        <taxon>Charales</taxon>
        <taxon>Characeae</taxon>
        <taxon>Chara</taxon>
    </lineage>
</organism>
<evidence type="ECO:0000256" key="1">
    <source>
        <dbReference type="ARBA" id="ARBA00001936"/>
    </source>
</evidence>
<evidence type="ECO:0000256" key="5">
    <source>
        <dbReference type="SAM" id="MobiDB-lite"/>
    </source>
</evidence>
<keyword evidence="4" id="KW-0560">Oxidoreductase</keyword>
<dbReference type="Gramene" id="GBG68541">
    <property type="protein sequence ID" value="GBG68541"/>
    <property type="gene ID" value="CBR_g3085"/>
</dbReference>
<dbReference type="InterPro" id="IPR012301">
    <property type="entry name" value="Malic_N_dom"/>
</dbReference>
<evidence type="ECO:0000313" key="9">
    <source>
        <dbReference type="Proteomes" id="UP000265515"/>
    </source>
</evidence>
<comment type="caution">
    <text evidence="8">The sequence shown here is derived from an EMBL/GenBank/DDBJ whole genome shotgun (WGS) entry which is preliminary data.</text>
</comment>
<dbReference type="Gene3D" id="3.40.50.720">
    <property type="entry name" value="NAD(P)-binding Rossmann-like Domain"/>
    <property type="match status" value="1"/>
</dbReference>
<dbReference type="InterPro" id="IPR015884">
    <property type="entry name" value="Malic_enzyme_CS"/>
</dbReference>
<keyword evidence="9" id="KW-1185">Reference proteome</keyword>
<dbReference type="Pfam" id="PF03949">
    <property type="entry name" value="Malic_M"/>
    <property type="match status" value="1"/>
</dbReference>
<dbReference type="PANTHER" id="PTHR23406:SF68">
    <property type="entry name" value="MALIC ENZYME"/>
    <property type="match status" value="1"/>
</dbReference>
<feature type="compositionally biased region" description="Basic and acidic residues" evidence="5">
    <location>
        <begin position="740"/>
        <end position="750"/>
    </location>
</feature>
<dbReference type="Pfam" id="PF00390">
    <property type="entry name" value="malic"/>
    <property type="match status" value="1"/>
</dbReference>
<evidence type="ECO:0000256" key="2">
    <source>
        <dbReference type="ARBA" id="ARBA00008785"/>
    </source>
</evidence>
<dbReference type="Gene3D" id="3.40.50.10380">
    <property type="entry name" value="Malic enzyme, N-terminal domain"/>
    <property type="match status" value="1"/>
</dbReference>
<sequence length="1309" mass="146604">MAAGVAAADAAMVVDRSLQPVAEQAAMESIRQQKTDLDRYLFLRDLREKDENLFFRLLMTHTEELLPHVYTPTVGEACQKYSKLPIKTHGIIITPADKGKILDKLKAWPEKDIRVIVATDGERILGLGDLGYNGMGISEGKILLYTVIAGVDPQVCLPMGVDVGTNNQSLLDDPEYKGLRQRRLRGPEYDELIDELMAAVRALPSHVLFQFEDFGNTTAFKHLVKYRDVQCCFNDDIQGTACITLAGILSALRVTKQPLGAQQRVLFHGAGEAGTGIAELIAMAIAKRNGIPIEEARKACFFMDSKGLVCKSRLAELQHHKIPFAHDIPYQPSLVEAVRAIRPTVLIGVSTSAGAFTKEVVELMTEINDRPVIFPLSNPTSKSECTYKDAFEWSKGKVVFASGSPFPPLRSPEAWGRHRKVRLWQRGRVIEVGCQNQSPCRISIPKHLRSAGGKFRGKATASVVCRAMASAAEATGALHRNPLTMEENKSRIRESVGRCYDEGVCPDDLHLGEVVEDEGGKRFVVNELVNEVKDEWLKERSVIVVFQGEARTLARSVKEDLIRAYEDGWTAKRLFHPDTRRGRVKFEGANVASYVAKAKVIVEWLLQERELKIKLGSKEYQVLFKPRLSSQELQEARLQEAESRFWIMALRVPLDAYYYLKSAVRGMFGEVVEMHNPEYDRDRPKLMNVKFDMPPDARGRIDDDLMIESPKGERLRVDIVSPYTDWCRRCKWYYHTEDNCPRCQSEDSRRGLGRTGGGRMGVQTHGELGPSIGALRDQGTMVGGRDSNHLRSSGRHFQNPRKRTEQEGSGLQKKGRGGGGTHGGPSDIESGMGRREGEEAERVGQASRGETQEVGRDPEGQGHRDQRQVNKGKFPTVDASTHAATNGGVETPVRTAPTASTHAGMLHYAKLYYMDILTSRYPHQSVNFDLSRNSDMWEDTTGRLQPNARLDLDRPLMVEEVRQTLKTMAKGKSPGVDELTVEFYAANWNAFGPALVNLYNEVLVGGKLGKGMTHKVISMLFKKGDKSEVRNWRPISLLNVSYKMLAKILARRLSRYLPELVERDQGAFVQGFISKAAMDTLSFPRPKGGLGLLDPARRNQAQLRNWVAKLATLASREHWVGIAERILMAEWGLSRAQDVWDCFFVLSFRKRRFKSSFWEPIRKAWNRLPPDLQNPPSTKDEVLKQLLFENPEIVDQDGHPFKVDGSTGSFGQARVKRGIVRILDLWSKLLGGWKSQEDIKQPLRGLQRVEENWRKLTQGIPQDWRLQMGPEGVDPEGVSAANAKVEVPSASGHYTLAGDMGGRSDGHRC</sequence>
<feature type="compositionally biased region" description="Basic residues" evidence="5">
    <location>
        <begin position="792"/>
        <end position="801"/>
    </location>
</feature>
<evidence type="ECO:0000259" key="7">
    <source>
        <dbReference type="SMART" id="SM01274"/>
    </source>
</evidence>
<dbReference type="InterPro" id="IPR012302">
    <property type="entry name" value="Malic_NAD-bd"/>
</dbReference>
<dbReference type="InterPro" id="IPR037062">
    <property type="entry name" value="Malic_N_dom_sf"/>
</dbReference>
<dbReference type="PRINTS" id="PR00072">
    <property type="entry name" value="MALOXRDTASE"/>
</dbReference>
<name>A0A388KES8_CHABU</name>
<dbReference type="PANTHER" id="PTHR23406">
    <property type="entry name" value="MALIC ENZYME-RELATED"/>
    <property type="match status" value="1"/>
</dbReference>